<organism evidence="1 2">
    <name type="scientific">Haliscomenobacter hydrossis (strain ATCC 27775 / DSM 1100 / LMG 10767 / O)</name>
    <dbReference type="NCBI Taxonomy" id="760192"/>
    <lineage>
        <taxon>Bacteria</taxon>
        <taxon>Pseudomonadati</taxon>
        <taxon>Bacteroidota</taxon>
        <taxon>Saprospiria</taxon>
        <taxon>Saprospirales</taxon>
        <taxon>Haliscomenobacteraceae</taxon>
        <taxon>Haliscomenobacter</taxon>
    </lineage>
</organism>
<dbReference type="Proteomes" id="UP000008461">
    <property type="component" value="Chromosome"/>
</dbReference>
<reference key="2">
    <citation type="submission" date="2011-04" db="EMBL/GenBank/DDBJ databases">
        <title>Complete sequence of chromosome of Haliscomenobacter hydrossis DSM 1100.</title>
        <authorList>
            <consortium name="US DOE Joint Genome Institute (JGI-PGF)"/>
            <person name="Lucas S."/>
            <person name="Han J."/>
            <person name="Lapidus A."/>
            <person name="Bruce D."/>
            <person name="Goodwin L."/>
            <person name="Pitluck S."/>
            <person name="Peters L."/>
            <person name="Kyrpides N."/>
            <person name="Mavromatis K."/>
            <person name="Ivanova N."/>
            <person name="Ovchinnikova G."/>
            <person name="Pagani I."/>
            <person name="Daligault H."/>
            <person name="Detter J.C."/>
            <person name="Han C."/>
            <person name="Land M."/>
            <person name="Hauser L."/>
            <person name="Markowitz V."/>
            <person name="Cheng J.-F."/>
            <person name="Hugenholtz P."/>
            <person name="Woyke T."/>
            <person name="Wu D."/>
            <person name="Verbarg S."/>
            <person name="Frueling A."/>
            <person name="Brambilla E."/>
            <person name="Klenk H.-P."/>
            <person name="Eisen J.A."/>
        </authorList>
    </citation>
    <scope>NUCLEOTIDE SEQUENCE</scope>
    <source>
        <strain>DSM 1100</strain>
    </source>
</reference>
<dbReference type="RefSeq" id="WP_013763484.1">
    <property type="nucleotide sequence ID" value="NC_015510.1"/>
</dbReference>
<accession>F4KQA3</accession>
<dbReference type="AlphaFoldDB" id="F4KQA3"/>
<proteinExistence type="predicted"/>
<dbReference type="KEGG" id="hhy:Halhy_1030"/>
<protein>
    <submittedName>
        <fullName evidence="1">Uncharacterized protein</fullName>
    </submittedName>
</protein>
<sequence length="140" mass="15872">MIDRLKKAFQEASDAIVEQAGSFGENAKERGYQLIEEWLRIFPRMQAYGLEMVNFSLTVALSPSLEVEMRGRHEDFTPEKVEQILKESKGNTAMVSVFTTVKSTYTLYKSTGNPLSDPLIIRLKIKITPEIKVTIGQAWT</sequence>
<evidence type="ECO:0000313" key="1">
    <source>
        <dbReference type="EMBL" id="AEE48929.1"/>
    </source>
</evidence>
<dbReference type="OrthoDB" id="1493535at2"/>
<gene>
    <name evidence="1" type="ordered locus">Halhy_1030</name>
</gene>
<keyword evidence="2" id="KW-1185">Reference proteome</keyword>
<reference evidence="1 2" key="1">
    <citation type="journal article" date="2011" name="Stand. Genomic Sci.">
        <title>Complete genome sequence of Haliscomenobacter hydrossis type strain (O).</title>
        <authorList>
            <consortium name="US DOE Joint Genome Institute (JGI-PGF)"/>
            <person name="Daligault H."/>
            <person name="Lapidus A."/>
            <person name="Zeytun A."/>
            <person name="Nolan M."/>
            <person name="Lucas S."/>
            <person name="Del Rio T.G."/>
            <person name="Tice H."/>
            <person name="Cheng J.F."/>
            <person name="Tapia R."/>
            <person name="Han C."/>
            <person name="Goodwin L."/>
            <person name="Pitluck S."/>
            <person name="Liolios K."/>
            <person name="Pagani I."/>
            <person name="Ivanova N."/>
            <person name="Huntemann M."/>
            <person name="Mavromatis K."/>
            <person name="Mikhailova N."/>
            <person name="Pati A."/>
            <person name="Chen A."/>
            <person name="Palaniappan K."/>
            <person name="Land M."/>
            <person name="Hauser L."/>
            <person name="Brambilla E.M."/>
            <person name="Rohde M."/>
            <person name="Verbarg S."/>
            <person name="Goker M."/>
            <person name="Bristow J."/>
            <person name="Eisen J.A."/>
            <person name="Markowitz V."/>
            <person name="Hugenholtz P."/>
            <person name="Kyrpides N.C."/>
            <person name="Klenk H.P."/>
            <person name="Woyke T."/>
        </authorList>
    </citation>
    <scope>NUCLEOTIDE SEQUENCE [LARGE SCALE GENOMIC DNA]</scope>
    <source>
        <strain evidence="2">ATCC 27775 / DSM 1100 / LMG 10767 / O</strain>
    </source>
</reference>
<evidence type="ECO:0000313" key="2">
    <source>
        <dbReference type="Proteomes" id="UP000008461"/>
    </source>
</evidence>
<name>F4KQA3_HALH1</name>
<dbReference type="EMBL" id="CP002691">
    <property type="protein sequence ID" value="AEE48929.1"/>
    <property type="molecule type" value="Genomic_DNA"/>
</dbReference>
<dbReference type="HOGENOM" id="CLU_1832366_0_0_10"/>